<feature type="transmembrane region" description="Helical" evidence="6">
    <location>
        <begin position="180"/>
        <end position="199"/>
    </location>
</feature>
<feature type="domain" description="VTT" evidence="7">
    <location>
        <begin position="54"/>
        <end position="170"/>
    </location>
</feature>
<keyword evidence="4 6" id="KW-1133">Transmembrane helix</keyword>
<dbReference type="EMBL" id="CP101914">
    <property type="protein sequence ID" value="UUI05194.1"/>
    <property type="molecule type" value="Genomic_DNA"/>
</dbReference>
<keyword evidence="3 6" id="KW-0812">Transmembrane</keyword>
<proteinExistence type="inferred from homology"/>
<protein>
    <recommendedName>
        <fullName evidence="6">TVP38/TMEM64 family membrane protein</fullName>
    </recommendedName>
</protein>
<dbReference type="PANTHER" id="PTHR12677">
    <property type="entry name" value="GOLGI APPARATUS MEMBRANE PROTEIN TVP38-RELATED"/>
    <property type="match status" value="1"/>
</dbReference>
<feature type="transmembrane region" description="Helical" evidence="6">
    <location>
        <begin position="40"/>
        <end position="59"/>
    </location>
</feature>
<gene>
    <name evidence="8" type="ORF">NP439_11355</name>
</gene>
<feature type="transmembrane region" description="Helical" evidence="6">
    <location>
        <begin position="122"/>
        <end position="140"/>
    </location>
</feature>
<evidence type="ECO:0000256" key="2">
    <source>
        <dbReference type="ARBA" id="ARBA00022475"/>
    </source>
</evidence>
<evidence type="ECO:0000313" key="8">
    <source>
        <dbReference type="EMBL" id="UUI05194.1"/>
    </source>
</evidence>
<evidence type="ECO:0000313" key="9">
    <source>
        <dbReference type="Proteomes" id="UP001059773"/>
    </source>
</evidence>
<evidence type="ECO:0000256" key="3">
    <source>
        <dbReference type="ARBA" id="ARBA00022692"/>
    </source>
</evidence>
<feature type="transmembrane region" description="Helical" evidence="6">
    <location>
        <begin position="147"/>
        <end position="168"/>
    </location>
</feature>
<dbReference type="InterPro" id="IPR032816">
    <property type="entry name" value="VTT_dom"/>
</dbReference>
<dbReference type="Pfam" id="PF09335">
    <property type="entry name" value="VTT_dom"/>
    <property type="match status" value="1"/>
</dbReference>
<keyword evidence="9" id="KW-1185">Reference proteome</keyword>
<comment type="subcellular location">
    <subcellularLocation>
        <location evidence="1 6">Cell membrane</location>
        <topology evidence="1 6">Multi-pass membrane protein</topology>
    </subcellularLocation>
</comment>
<evidence type="ECO:0000256" key="6">
    <source>
        <dbReference type="RuleBase" id="RU366058"/>
    </source>
</evidence>
<evidence type="ECO:0000256" key="5">
    <source>
        <dbReference type="ARBA" id="ARBA00023136"/>
    </source>
</evidence>
<dbReference type="PANTHER" id="PTHR12677:SF55">
    <property type="entry name" value="UNDECAPRENYL PHOSPHATE TRANSPORTER SAOUHSC_00901-RELATED"/>
    <property type="match status" value="1"/>
</dbReference>
<keyword evidence="2 6" id="KW-1003">Cell membrane</keyword>
<organism evidence="8 9">
    <name type="scientific">Oceanobacillus jeddahense</name>
    <dbReference type="NCBI Taxonomy" id="1462527"/>
    <lineage>
        <taxon>Bacteria</taxon>
        <taxon>Bacillati</taxon>
        <taxon>Bacillota</taxon>
        <taxon>Bacilli</taxon>
        <taxon>Bacillales</taxon>
        <taxon>Bacillaceae</taxon>
        <taxon>Oceanobacillus</taxon>
    </lineage>
</organism>
<feature type="transmembrane region" description="Helical" evidence="6">
    <location>
        <begin position="71"/>
        <end position="89"/>
    </location>
</feature>
<comment type="similarity">
    <text evidence="6">Belongs to the TVP38/TMEM64 family.</text>
</comment>
<evidence type="ECO:0000259" key="7">
    <source>
        <dbReference type="Pfam" id="PF09335"/>
    </source>
</evidence>
<dbReference type="RefSeq" id="WP_040981924.1">
    <property type="nucleotide sequence ID" value="NZ_CABKTI010000003.1"/>
</dbReference>
<evidence type="ECO:0000256" key="4">
    <source>
        <dbReference type="ARBA" id="ARBA00022989"/>
    </source>
</evidence>
<dbReference type="InterPro" id="IPR015414">
    <property type="entry name" value="TMEM64"/>
</dbReference>
<evidence type="ECO:0000256" key="1">
    <source>
        <dbReference type="ARBA" id="ARBA00004651"/>
    </source>
</evidence>
<accession>A0ABY5JZI8</accession>
<sequence length="213" mass="24240">MYVMNITFSNWQAFLREEGWEEFIRQLLEQYEGLGPLPGIALPFFEAFLPFLPLIVFVLGNAAAYGLFEGFLYSWLGACLGAVLVFLFIRRLSNTRLVKRIRHNKQVSKITNWVEKHGFGPLFLLLCFPFSPSSVINVVAGLSKISIYPFILAVLLGKTVMIFSISYIGSSIMEFAQKPVRTILVGIGIIIFWVFGKYLEKRLHKKVDKHPTA</sequence>
<dbReference type="Proteomes" id="UP001059773">
    <property type="component" value="Chromosome"/>
</dbReference>
<keyword evidence="5 6" id="KW-0472">Membrane</keyword>
<reference evidence="8" key="1">
    <citation type="submission" date="2022-07" db="EMBL/GenBank/DDBJ databases">
        <title>FELIX.</title>
        <authorList>
            <person name="Wan K.H."/>
            <person name="Park S."/>
            <person name="Lawrence Q."/>
            <person name="Eichenberger J.P."/>
            <person name="Booth B.W."/>
            <person name="Piaggio A.J."/>
            <person name="Chandler J.C."/>
            <person name="Franklin A.B."/>
            <person name="Celniker S.E."/>
        </authorList>
    </citation>
    <scope>NUCLEOTIDE SEQUENCE</scope>
    <source>
        <strain evidence="8">QA-1986 374</strain>
    </source>
</reference>
<name>A0ABY5JZI8_9BACI</name>